<evidence type="ECO:0000256" key="5">
    <source>
        <dbReference type="ARBA" id="ARBA00023237"/>
    </source>
</evidence>
<feature type="signal peptide" evidence="6">
    <location>
        <begin position="1"/>
        <end position="26"/>
    </location>
</feature>
<evidence type="ECO:0000313" key="9">
    <source>
        <dbReference type="EMBL" id="MFD2968747.1"/>
    </source>
</evidence>
<keyword evidence="10" id="KW-1185">Reference proteome</keyword>
<dbReference type="SUPFAM" id="SSF48452">
    <property type="entry name" value="TPR-like"/>
    <property type="match status" value="1"/>
</dbReference>
<proteinExistence type="inferred from homology"/>
<keyword evidence="3 6" id="KW-0732">Signal</keyword>
<comment type="subcellular location">
    <subcellularLocation>
        <location evidence="1">Cell outer membrane</location>
    </subcellularLocation>
</comment>
<dbReference type="InterPro" id="IPR012944">
    <property type="entry name" value="SusD_RagB_dom"/>
</dbReference>
<evidence type="ECO:0000256" key="2">
    <source>
        <dbReference type="ARBA" id="ARBA00006275"/>
    </source>
</evidence>
<evidence type="ECO:0000256" key="4">
    <source>
        <dbReference type="ARBA" id="ARBA00023136"/>
    </source>
</evidence>
<dbReference type="PROSITE" id="PS51257">
    <property type="entry name" value="PROKAR_LIPOPROTEIN"/>
    <property type="match status" value="1"/>
</dbReference>
<dbReference type="RefSeq" id="WP_320184985.1">
    <property type="nucleotide sequence ID" value="NZ_CP138332.1"/>
</dbReference>
<evidence type="ECO:0000256" key="6">
    <source>
        <dbReference type="SAM" id="SignalP"/>
    </source>
</evidence>
<dbReference type="Pfam" id="PF14322">
    <property type="entry name" value="SusD-like_3"/>
    <property type="match status" value="1"/>
</dbReference>
<keyword evidence="5" id="KW-0998">Cell outer membrane</keyword>
<dbReference type="Gene3D" id="2.20.20.130">
    <property type="match status" value="1"/>
</dbReference>
<dbReference type="InterPro" id="IPR011990">
    <property type="entry name" value="TPR-like_helical_dom_sf"/>
</dbReference>
<reference evidence="10" key="1">
    <citation type="journal article" date="2019" name="Int. J. Syst. Evol. Microbiol.">
        <title>The Global Catalogue of Microorganisms (GCM) 10K type strain sequencing project: providing services to taxonomists for standard genome sequencing and annotation.</title>
        <authorList>
            <consortium name="The Broad Institute Genomics Platform"/>
            <consortium name="The Broad Institute Genome Sequencing Center for Infectious Disease"/>
            <person name="Wu L."/>
            <person name="Ma J."/>
        </authorList>
    </citation>
    <scope>NUCLEOTIDE SEQUENCE [LARGE SCALE GENOMIC DNA]</scope>
    <source>
        <strain evidence="10">KCTC 22814</strain>
    </source>
</reference>
<evidence type="ECO:0000259" key="7">
    <source>
        <dbReference type="Pfam" id="PF07980"/>
    </source>
</evidence>
<accession>A0ABW6BIV6</accession>
<dbReference type="Pfam" id="PF07980">
    <property type="entry name" value="SusD_RagB"/>
    <property type="match status" value="1"/>
</dbReference>
<evidence type="ECO:0000313" key="10">
    <source>
        <dbReference type="Proteomes" id="UP001597525"/>
    </source>
</evidence>
<feature type="chain" id="PRO_5046441126" evidence="6">
    <location>
        <begin position="27"/>
        <end position="501"/>
    </location>
</feature>
<dbReference type="Gene3D" id="1.25.40.900">
    <property type="match status" value="1"/>
</dbReference>
<evidence type="ECO:0000259" key="8">
    <source>
        <dbReference type="Pfam" id="PF14322"/>
    </source>
</evidence>
<organism evidence="9 10">
    <name type="scientific">Sphingobacterium bambusae</name>
    <dbReference type="NCBI Taxonomy" id="662858"/>
    <lineage>
        <taxon>Bacteria</taxon>
        <taxon>Pseudomonadati</taxon>
        <taxon>Bacteroidota</taxon>
        <taxon>Sphingobacteriia</taxon>
        <taxon>Sphingobacteriales</taxon>
        <taxon>Sphingobacteriaceae</taxon>
        <taxon>Sphingobacterium</taxon>
    </lineage>
</organism>
<protein>
    <submittedName>
        <fullName evidence="9">RagB/SusD family nutrient uptake outer membrane protein</fullName>
    </submittedName>
</protein>
<gene>
    <name evidence="9" type="ORF">ACFS7Y_15205</name>
</gene>
<feature type="domain" description="SusD-like N-terminal" evidence="8">
    <location>
        <begin position="97"/>
        <end position="218"/>
    </location>
</feature>
<dbReference type="EMBL" id="JBHUPB010000010">
    <property type="protein sequence ID" value="MFD2968747.1"/>
    <property type="molecule type" value="Genomic_DNA"/>
</dbReference>
<keyword evidence="4" id="KW-0472">Membrane</keyword>
<comment type="caution">
    <text evidence="9">The sequence shown here is derived from an EMBL/GenBank/DDBJ whole genome shotgun (WGS) entry which is preliminary data.</text>
</comment>
<feature type="domain" description="RagB/SusD" evidence="7">
    <location>
        <begin position="345"/>
        <end position="465"/>
    </location>
</feature>
<evidence type="ECO:0000256" key="1">
    <source>
        <dbReference type="ARBA" id="ARBA00004442"/>
    </source>
</evidence>
<name>A0ABW6BIV6_9SPHI</name>
<dbReference type="InterPro" id="IPR033985">
    <property type="entry name" value="SusD-like_N"/>
</dbReference>
<evidence type="ECO:0000256" key="3">
    <source>
        <dbReference type="ARBA" id="ARBA00022729"/>
    </source>
</evidence>
<dbReference type="Gene3D" id="1.25.40.390">
    <property type="match status" value="1"/>
</dbReference>
<comment type="similarity">
    <text evidence="2">Belongs to the SusD family.</text>
</comment>
<sequence length="501" mass="57744">MKKNIKLYIMLPLLTFLSFSSCQKWMDVRPITEDQFDRVFSTETGFSQAMIGVYGSMNATQLYGRELTFGVLDVMAGYYTPQDGGTQAYGKIRTNYPYKRNNANKDETVVNIINNFWTGLYSQIANLNNVLMNIDSRQSVFTGDNYRLIKGEALGLRAFLHFDLLRMYGPSFLSDQQALSIPYVDTLSSIVTQRLTVTQATDRIIEDLQKSLALMDQDPIRTGENPNNILAPASPSSTLSSYHNRRYRFNYYAVAATLARVYLWKNDKINAAKYARIAIDAQSAKFPWVANPQNIIVEGNTARDRTFTTEHIFALNNPLLEDYAPLYFTAGGSSAATRLVVSQQNRTTIYEDNTEDIRNQYFFTAYVNSENSRTYFFPTKYLQNAGNSIWYKQQIPLIRISEMYYIAAECTEDLAEASEYLNTVRSARKITSILSLTNVNKDNEILKEYQKEFLGDGQLWYYCKRKDLSKPQLNELFDWGVWNKEWYVFDMPENEFQYGGR</sequence>
<dbReference type="Proteomes" id="UP001597525">
    <property type="component" value="Unassembled WGS sequence"/>
</dbReference>